<dbReference type="Proteomes" id="UP001358417">
    <property type="component" value="Unassembled WGS sequence"/>
</dbReference>
<dbReference type="GeneID" id="89977144"/>
<dbReference type="Gene3D" id="3.20.20.190">
    <property type="entry name" value="Phosphatidylinositol (PI) phosphodiesterase"/>
    <property type="match status" value="1"/>
</dbReference>
<dbReference type="CDD" id="cd08570">
    <property type="entry name" value="GDPD_YPL206cp_fungi"/>
    <property type="match status" value="1"/>
</dbReference>
<sequence length="362" mass="41536">MHGQSSYTDARQPLLGGEKRPWQSQKPVQESIKQSASVDWFPMPSWTRAKPNSKGRVLPQTIAHRGYKAEHPENTMKAFEGAVEVGSHAIETDIHLSKDGVVLLSHDPDLKRCFGKTEKIIDCDWKYLKTLKTLKAPHEPMPRLQDLLEYIAQPGLEHIWILLDIKVDNNHDDVMRLIAKTLASVDPGQRPWNQRVVLGIWTPKFLSLCTDYLPGYPVSHIGFTTCYARQFLKVPNVSFNILQKALLGPIGARFIKDVKKANRPLFVWTVNDVNLMKWSIQKDVDGVITDDPKTFKEICDGWDDDREPVAKVTWSQLLYTVWLYCLISVFFWRFKRMYPGTVAQFLKLNASKETARHKIGQL</sequence>
<dbReference type="PANTHER" id="PTHR43805:SF1">
    <property type="entry name" value="GP-PDE DOMAIN-CONTAINING PROTEIN"/>
    <property type="match status" value="1"/>
</dbReference>
<name>A0AAV9MVC7_9EURO</name>
<feature type="transmembrane region" description="Helical" evidence="2">
    <location>
        <begin position="314"/>
        <end position="332"/>
    </location>
</feature>
<evidence type="ECO:0000256" key="1">
    <source>
        <dbReference type="SAM" id="MobiDB-lite"/>
    </source>
</evidence>
<feature type="region of interest" description="Disordered" evidence="1">
    <location>
        <begin position="1"/>
        <end position="34"/>
    </location>
</feature>
<evidence type="ECO:0000259" key="3">
    <source>
        <dbReference type="PROSITE" id="PS51704"/>
    </source>
</evidence>
<evidence type="ECO:0000256" key="2">
    <source>
        <dbReference type="SAM" id="Phobius"/>
    </source>
</evidence>
<comment type="caution">
    <text evidence="4">The sequence shown here is derived from an EMBL/GenBank/DDBJ whole genome shotgun (WGS) entry which is preliminary data.</text>
</comment>
<dbReference type="GO" id="GO:0006629">
    <property type="term" value="P:lipid metabolic process"/>
    <property type="evidence" value="ECO:0007669"/>
    <property type="project" value="InterPro"/>
</dbReference>
<keyword evidence="2" id="KW-0812">Transmembrane</keyword>
<accession>A0AAV9MVC7</accession>
<evidence type="ECO:0000313" key="5">
    <source>
        <dbReference type="Proteomes" id="UP001358417"/>
    </source>
</evidence>
<proteinExistence type="predicted"/>
<organism evidence="4 5">
    <name type="scientific">Exophiala bonariae</name>
    <dbReference type="NCBI Taxonomy" id="1690606"/>
    <lineage>
        <taxon>Eukaryota</taxon>
        <taxon>Fungi</taxon>
        <taxon>Dikarya</taxon>
        <taxon>Ascomycota</taxon>
        <taxon>Pezizomycotina</taxon>
        <taxon>Eurotiomycetes</taxon>
        <taxon>Chaetothyriomycetidae</taxon>
        <taxon>Chaetothyriales</taxon>
        <taxon>Herpotrichiellaceae</taxon>
        <taxon>Exophiala</taxon>
    </lineage>
</organism>
<keyword evidence="5" id="KW-1185">Reference proteome</keyword>
<keyword evidence="2" id="KW-0472">Membrane</keyword>
<protein>
    <recommendedName>
        <fullName evidence="3">GP-PDE domain-containing protein</fullName>
    </recommendedName>
</protein>
<dbReference type="AlphaFoldDB" id="A0AAV9MVC7"/>
<dbReference type="GO" id="GO:0008081">
    <property type="term" value="F:phosphoric diester hydrolase activity"/>
    <property type="evidence" value="ECO:0007669"/>
    <property type="project" value="InterPro"/>
</dbReference>
<dbReference type="PANTHER" id="PTHR43805">
    <property type="entry name" value="GLYCEROPHOSPHORYL DIESTER PHOSPHODIESTERASE"/>
    <property type="match status" value="1"/>
</dbReference>
<dbReference type="PROSITE" id="PS51704">
    <property type="entry name" value="GP_PDE"/>
    <property type="match status" value="1"/>
</dbReference>
<dbReference type="RefSeq" id="XP_064701232.1">
    <property type="nucleotide sequence ID" value="XM_064852525.1"/>
</dbReference>
<gene>
    <name evidence="4" type="ORF">LTR84_008983</name>
</gene>
<dbReference type="InterPro" id="IPR030395">
    <property type="entry name" value="GP_PDE_dom"/>
</dbReference>
<evidence type="ECO:0000313" key="4">
    <source>
        <dbReference type="EMBL" id="KAK5045614.1"/>
    </source>
</evidence>
<keyword evidence="2" id="KW-1133">Transmembrane helix</keyword>
<dbReference type="Pfam" id="PF03009">
    <property type="entry name" value="GDPD"/>
    <property type="match status" value="1"/>
</dbReference>
<dbReference type="InterPro" id="IPR017946">
    <property type="entry name" value="PLC-like_Pdiesterase_TIM-brl"/>
</dbReference>
<dbReference type="EMBL" id="JAVRRD010000035">
    <property type="protein sequence ID" value="KAK5045614.1"/>
    <property type="molecule type" value="Genomic_DNA"/>
</dbReference>
<dbReference type="SUPFAM" id="SSF51695">
    <property type="entry name" value="PLC-like phosphodiesterases"/>
    <property type="match status" value="1"/>
</dbReference>
<feature type="domain" description="GP-PDE" evidence="3">
    <location>
        <begin position="59"/>
        <end position="299"/>
    </location>
</feature>
<feature type="compositionally biased region" description="Polar residues" evidence="1">
    <location>
        <begin position="22"/>
        <end position="34"/>
    </location>
</feature>
<reference evidence="4 5" key="1">
    <citation type="submission" date="2023-08" db="EMBL/GenBank/DDBJ databases">
        <title>Black Yeasts Isolated from many extreme environments.</title>
        <authorList>
            <person name="Coleine C."/>
            <person name="Stajich J.E."/>
            <person name="Selbmann L."/>
        </authorList>
    </citation>
    <scope>NUCLEOTIDE SEQUENCE [LARGE SCALE GENOMIC DNA]</scope>
    <source>
        <strain evidence="4 5">CCFEE 5792</strain>
    </source>
</reference>